<dbReference type="EMBL" id="CAJFCV020000001">
    <property type="protein sequence ID" value="CAG9083927.1"/>
    <property type="molecule type" value="Genomic_DNA"/>
</dbReference>
<dbReference type="GO" id="GO:0032446">
    <property type="term" value="P:protein modification by small protein conjugation"/>
    <property type="evidence" value="ECO:0007669"/>
    <property type="project" value="UniProtKB-ARBA"/>
</dbReference>
<dbReference type="AlphaFoldDB" id="A0A1I7SAG3"/>
<accession>A0A1I7SAG3</accession>
<sequence>MDIPCGVIPTVSTCIATSRLLAEARQLKEYPVDGCEAFPQDDNVLKWVSVVKGPKGSFYENGVFFCEIIFNRDYPYSPPDISFLTRIYHQSIDEKGHVDLPLLDHWKPCLGVADVLEALRFLLRKKPQQFEEELEFEFTAREWTNRYAV</sequence>
<dbReference type="SMR" id="A0A1I7SAG3"/>
<dbReference type="InterPro" id="IPR000608">
    <property type="entry name" value="UBC"/>
</dbReference>
<keyword evidence="5" id="KW-1185">Reference proteome</keyword>
<evidence type="ECO:0000313" key="5">
    <source>
        <dbReference type="Proteomes" id="UP000659654"/>
    </source>
</evidence>
<dbReference type="Proteomes" id="UP000095284">
    <property type="component" value="Unplaced"/>
</dbReference>
<reference evidence="3" key="2">
    <citation type="submission" date="2020-08" db="EMBL/GenBank/DDBJ databases">
        <authorList>
            <person name="Kikuchi T."/>
        </authorList>
    </citation>
    <scope>NUCLEOTIDE SEQUENCE</scope>
    <source>
        <strain evidence="2">Ka4C1</strain>
    </source>
</reference>
<dbReference type="PROSITE" id="PS50127">
    <property type="entry name" value="UBC_2"/>
    <property type="match status" value="1"/>
</dbReference>
<dbReference type="InterPro" id="IPR050113">
    <property type="entry name" value="Ub_conjugating_enzyme"/>
</dbReference>
<feature type="domain" description="UBC core" evidence="1">
    <location>
        <begin position="15"/>
        <end position="149"/>
    </location>
</feature>
<evidence type="ECO:0000313" key="3">
    <source>
        <dbReference type="EMBL" id="CAG9083927.1"/>
    </source>
</evidence>
<dbReference type="PANTHER" id="PTHR24067">
    <property type="entry name" value="UBIQUITIN-CONJUGATING ENZYME E2"/>
    <property type="match status" value="1"/>
</dbReference>
<dbReference type="InterPro" id="IPR016135">
    <property type="entry name" value="UBQ-conjugating_enzyme/RWD"/>
</dbReference>
<name>A0A1I7SAG3_BURXY</name>
<organism evidence="4 6">
    <name type="scientific">Bursaphelenchus xylophilus</name>
    <name type="common">Pinewood nematode worm</name>
    <name type="synonym">Aphelenchoides xylophilus</name>
    <dbReference type="NCBI Taxonomy" id="6326"/>
    <lineage>
        <taxon>Eukaryota</taxon>
        <taxon>Metazoa</taxon>
        <taxon>Ecdysozoa</taxon>
        <taxon>Nematoda</taxon>
        <taxon>Chromadorea</taxon>
        <taxon>Rhabditida</taxon>
        <taxon>Tylenchina</taxon>
        <taxon>Tylenchomorpha</taxon>
        <taxon>Aphelenchoidea</taxon>
        <taxon>Aphelenchoididae</taxon>
        <taxon>Bursaphelenchus</taxon>
    </lineage>
</organism>
<dbReference type="Pfam" id="PF00179">
    <property type="entry name" value="UQ_con"/>
    <property type="match status" value="1"/>
</dbReference>
<evidence type="ECO:0000259" key="1">
    <source>
        <dbReference type="PROSITE" id="PS50127"/>
    </source>
</evidence>
<dbReference type="eggNOG" id="KOG0417">
    <property type="taxonomic scope" value="Eukaryota"/>
</dbReference>
<dbReference type="OrthoDB" id="7851174at2759"/>
<dbReference type="CDD" id="cd00195">
    <property type="entry name" value="UBCc_UEV"/>
    <property type="match status" value="1"/>
</dbReference>
<dbReference type="EMBL" id="CAJFDI010000001">
    <property type="protein sequence ID" value="CAD5209135.1"/>
    <property type="molecule type" value="Genomic_DNA"/>
</dbReference>
<dbReference type="SMART" id="SM00212">
    <property type="entry name" value="UBCc"/>
    <property type="match status" value="1"/>
</dbReference>
<protein>
    <submittedName>
        <fullName evidence="2">(pine wood nematode) hypothetical protein</fullName>
    </submittedName>
    <submittedName>
        <fullName evidence="6">UBIQUITIN_CONJUGAT_2 domain-containing protein</fullName>
    </submittedName>
</protein>
<evidence type="ECO:0000313" key="6">
    <source>
        <dbReference type="WBParaSite" id="BXY_1001000.1"/>
    </source>
</evidence>
<dbReference type="Proteomes" id="UP000582659">
    <property type="component" value="Unassembled WGS sequence"/>
</dbReference>
<evidence type="ECO:0000313" key="2">
    <source>
        <dbReference type="EMBL" id="CAD5209135.1"/>
    </source>
</evidence>
<reference evidence="6" key="1">
    <citation type="submission" date="2016-11" db="UniProtKB">
        <authorList>
            <consortium name="WormBaseParasite"/>
        </authorList>
    </citation>
    <scope>IDENTIFICATION</scope>
</reference>
<proteinExistence type="predicted"/>
<dbReference type="Gene3D" id="3.10.110.10">
    <property type="entry name" value="Ubiquitin Conjugating Enzyme"/>
    <property type="match status" value="1"/>
</dbReference>
<gene>
    <name evidence="2" type="ORF">BXYJ_LOCUS1291</name>
</gene>
<dbReference type="WBParaSite" id="BXY_1001000.1">
    <property type="protein sequence ID" value="BXY_1001000.1"/>
    <property type="gene ID" value="BXY_1001000"/>
</dbReference>
<dbReference type="Proteomes" id="UP000659654">
    <property type="component" value="Unassembled WGS sequence"/>
</dbReference>
<evidence type="ECO:0000313" key="4">
    <source>
        <dbReference type="Proteomes" id="UP000095284"/>
    </source>
</evidence>
<dbReference type="SUPFAM" id="SSF54495">
    <property type="entry name" value="UBC-like"/>
    <property type="match status" value="1"/>
</dbReference>